<dbReference type="PANTHER" id="PTHR38643:SF1">
    <property type="entry name" value="PURINE NUCLEOSIDE PERMEASE C285.05-RELATED"/>
    <property type="match status" value="1"/>
</dbReference>
<dbReference type="Proteomes" id="UP001201980">
    <property type="component" value="Unassembled WGS sequence"/>
</dbReference>
<dbReference type="PROSITE" id="PS51257">
    <property type="entry name" value="PROKAR_LIPOPROTEIN"/>
    <property type="match status" value="1"/>
</dbReference>
<dbReference type="GO" id="GO:0055085">
    <property type="term" value="P:transmembrane transport"/>
    <property type="evidence" value="ECO:0007669"/>
    <property type="project" value="InterPro"/>
</dbReference>
<protein>
    <recommendedName>
        <fullName evidence="3">Purine nucleoside permease</fullName>
    </recommendedName>
</protein>
<dbReference type="InterPro" id="IPR009486">
    <property type="entry name" value="Pur_nuclsid_perm"/>
</dbReference>
<evidence type="ECO:0000313" key="1">
    <source>
        <dbReference type="EMBL" id="KAJ2905806.1"/>
    </source>
</evidence>
<gene>
    <name evidence="1" type="ORF">MKZ38_004267</name>
</gene>
<evidence type="ECO:0008006" key="3">
    <source>
        <dbReference type="Google" id="ProtNLM"/>
    </source>
</evidence>
<keyword evidence="2" id="KW-1185">Reference proteome</keyword>
<proteinExistence type="predicted"/>
<dbReference type="GO" id="GO:0005783">
    <property type="term" value="C:endoplasmic reticulum"/>
    <property type="evidence" value="ECO:0007669"/>
    <property type="project" value="TreeGrafter"/>
</dbReference>
<dbReference type="EMBL" id="JAKWBI020000024">
    <property type="protein sequence ID" value="KAJ2905806.1"/>
    <property type="molecule type" value="Genomic_DNA"/>
</dbReference>
<reference evidence="1" key="1">
    <citation type="submission" date="2022-07" db="EMBL/GenBank/DDBJ databases">
        <title>Draft genome sequence of Zalerion maritima ATCC 34329, a (micro)plastics degrading marine fungus.</title>
        <authorList>
            <person name="Paco A."/>
            <person name="Goncalves M.F.M."/>
            <person name="Rocha-Santos T.A.P."/>
            <person name="Alves A."/>
        </authorList>
    </citation>
    <scope>NUCLEOTIDE SEQUENCE</scope>
    <source>
        <strain evidence="1">ATCC 34329</strain>
    </source>
</reference>
<dbReference type="Pfam" id="PF06516">
    <property type="entry name" value="NUP"/>
    <property type="match status" value="1"/>
</dbReference>
<organism evidence="1 2">
    <name type="scientific">Zalerion maritima</name>
    <dbReference type="NCBI Taxonomy" id="339359"/>
    <lineage>
        <taxon>Eukaryota</taxon>
        <taxon>Fungi</taxon>
        <taxon>Dikarya</taxon>
        <taxon>Ascomycota</taxon>
        <taxon>Pezizomycotina</taxon>
        <taxon>Sordariomycetes</taxon>
        <taxon>Lulworthiomycetidae</taxon>
        <taxon>Lulworthiales</taxon>
        <taxon>Lulworthiaceae</taxon>
        <taxon>Zalerion</taxon>
    </lineage>
</organism>
<comment type="caution">
    <text evidence="1">The sequence shown here is derived from an EMBL/GenBank/DDBJ whole genome shotgun (WGS) entry which is preliminary data.</text>
</comment>
<dbReference type="PANTHER" id="PTHR38643">
    <property type="entry name" value="PURINE NUCLEOSIDE PERMEASE C285.05-RELATED"/>
    <property type="match status" value="1"/>
</dbReference>
<dbReference type="AlphaFoldDB" id="A0AAD5RYI5"/>
<evidence type="ECO:0000313" key="2">
    <source>
        <dbReference type="Proteomes" id="UP001201980"/>
    </source>
</evidence>
<sequence length="439" mass="47026">MRFPAAVASMALAASCRPASGLSFQIPGFGGSLAKSSKDGASDNYHTGGYDVVRSAERITPKVMIISMFEPEAIVWYDNMPSSGFGNIMAQNITTPGLSPVYPYIHCTASEEICQITVGEAEINTAASISALLLSPKFDLRQTYFLVAGIAGINPKVGTQGSVAFSKYAVQVALQYEFDAREMPDNFTTGYFSYGATGPNEYPSILYGTEVFEVNENLRDRAMEFAARAKLADTKGHREYGLRYLDMGSEFVPAGNAPAVIRADSATSDVYYSGSLLSDAFENITALLTNGTGTYGVTAQEENATLEVMLRMAVEGIVDFGRVIIMRTGSNFDRPPPGISVYEHLVILDQSGLGIATENIYRAGIEVVKGILESWECTFKAGIKAENYIGDIFGSLGGVPDFGLGTLSDGEGVPSAEDRAQMGRNMGKVRARGAKGWGK</sequence>
<accession>A0AAD5RYI5</accession>
<name>A0AAD5RYI5_9PEZI</name>